<reference evidence="2 3" key="1">
    <citation type="journal article" date="2023" name="Plants (Basel)">
        <title>Bridging the Gap: Combining Genomics and Transcriptomics Approaches to Understand Stylosanthes scabra, an Orphan Legume from the Brazilian Caatinga.</title>
        <authorList>
            <person name="Ferreira-Neto J.R.C."/>
            <person name="da Silva M.D."/>
            <person name="Binneck E."/>
            <person name="de Melo N.F."/>
            <person name="da Silva R.H."/>
            <person name="de Melo A.L.T.M."/>
            <person name="Pandolfi V."/>
            <person name="Bustamante F.O."/>
            <person name="Brasileiro-Vidal A.C."/>
            <person name="Benko-Iseppon A.M."/>
        </authorList>
    </citation>
    <scope>NUCLEOTIDE SEQUENCE [LARGE SCALE GENOMIC DNA]</scope>
    <source>
        <tissue evidence="2">Leaves</tissue>
    </source>
</reference>
<accession>A0ABU6Y600</accession>
<keyword evidence="1" id="KW-0732">Signal</keyword>
<name>A0ABU6Y600_9FABA</name>
<sequence length="100" mass="10656">MASYQSWLMMAILVAVSFSGMNCGVVGAARHLMQATTTVPTLPKPAITFPPLPQFPFPTIPSLPKPTLPNIPSFPIPTTIPTTFPFFSPPPSTTTVTTTP</sequence>
<keyword evidence="3" id="KW-1185">Reference proteome</keyword>
<organism evidence="2 3">
    <name type="scientific">Stylosanthes scabra</name>
    <dbReference type="NCBI Taxonomy" id="79078"/>
    <lineage>
        <taxon>Eukaryota</taxon>
        <taxon>Viridiplantae</taxon>
        <taxon>Streptophyta</taxon>
        <taxon>Embryophyta</taxon>
        <taxon>Tracheophyta</taxon>
        <taxon>Spermatophyta</taxon>
        <taxon>Magnoliopsida</taxon>
        <taxon>eudicotyledons</taxon>
        <taxon>Gunneridae</taxon>
        <taxon>Pentapetalae</taxon>
        <taxon>rosids</taxon>
        <taxon>fabids</taxon>
        <taxon>Fabales</taxon>
        <taxon>Fabaceae</taxon>
        <taxon>Papilionoideae</taxon>
        <taxon>50 kb inversion clade</taxon>
        <taxon>dalbergioids sensu lato</taxon>
        <taxon>Dalbergieae</taxon>
        <taxon>Pterocarpus clade</taxon>
        <taxon>Stylosanthes</taxon>
    </lineage>
</organism>
<feature type="chain" id="PRO_5045648124" evidence="1">
    <location>
        <begin position="29"/>
        <end position="100"/>
    </location>
</feature>
<evidence type="ECO:0000256" key="1">
    <source>
        <dbReference type="SAM" id="SignalP"/>
    </source>
</evidence>
<comment type="caution">
    <text evidence="2">The sequence shown here is derived from an EMBL/GenBank/DDBJ whole genome shotgun (WGS) entry which is preliminary data.</text>
</comment>
<proteinExistence type="predicted"/>
<evidence type="ECO:0000313" key="2">
    <source>
        <dbReference type="EMBL" id="MED6204613.1"/>
    </source>
</evidence>
<dbReference type="Proteomes" id="UP001341840">
    <property type="component" value="Unassembled WGS sequence"/>
</dbReference>
<evidence type="ECO:0000313" key="3">
    <source>
        <dbReference type="Proteomes" id="UP001341840"/>
    </source>
</evidence>
<protein>
    <submittedName>
        <fullName evidence="2">Uncharacterized protein</fullName>
    </submittedName>
</protein>
<feature type="signal peptide" evidence="1">
    <location>
        <begin position="1"/>
        <end position="28"/>
    </location>
</feature>
<dbReference type="EMBL" id="JASCZI010241681">
    <property type="protein sequence ID" value="MED6204613.1"/>
    <property type="molecule type" value="Genomic_DNA"/>
</dbReference>
<gene>
    <name evidence="2" type="ORF">PIB30_010735</name>
</gene>